<dbReference type="PANTHER" id="PTHR38011">
    <property type="entry name" value="DIHYDROFOLATE REDUCTASE FAMILY PROTEIN (AFU_ORTHOLOGUE AFUA_8G06820)"/>
    <property type="match status" value="1"/>
</dbReference>
<dbReference type="PANTHER" id="PTHR38011:SF2">
    <property type="entry name" value="BIFUNCTIONAL DEAMINASE-REDUCTASE DOMAIN PROTEIN"/>
    <property type="match status" value="1"/>
</dbReference>
<dbReference type="InterPro" id="IPR024072">
    <property type="entry name" value="DHFR-like_dom_sf"/>
</dbReference>
<organism evidence="2 3">
    <name type="scientific">Mumia flava</name>
    <dbReference type="NCBI Taxonomy" id="1348852"/>
    <lineage>
        <taxon>Bacteria</taxon>
        <taxon>Bacillati</taxon>
        <taxon>Actinomycetota</taxon>
        <taxon>Actinomycetes</taxon>
        <taxon>Propionibacteriales</taxon>
        <taxon>Nocardioidaceae</taxon>
        <taxon>Mumia</taxon>
    </lineage>
</organism>
<dbReference type="Gene3D" id="3.40.430.10">
    <property type="entry name" value="Dihydrofolate Reductase, subunit A"/>
    <property type="match status" value="1"/>
</dbReference>
<dbReference type="InterPro" id="IPR050765">
    <property type="entry name" value="Riboflavin_Biosynth_HTPR"/>
</dbReference>
<dbReference type="EMBL" id="PGEZ01000002">
    <property type="protein sequence ID" value="PJJ53435.1"/>
    <property type="molecule type" value="Genomic_DNA"/>
</dbReference>
<dbReference type="Proteomes" id="UP000230842">
    <property type="component" value="Unassembled WGS sequence"/>
</dbReference>
<dbReference type="GO" id="GO:0009231">
    <property type="term" value="P:riboflavin biosynthetic process"/>
    <property type="evidence" value="ECO:0007669"/>
    <property type="project" value="InterPro"/>
</dbReference>
<dbReference type="SUPFAM" id="SSF53597">
    <property type="entry name" value="Dihydrofolate reductase-like"/>
    <property type="match status" value="1"/>
</dbReference>
<evidence type="ECO:0000313" key="3">
    <source>
        <dbReference type="Proteomes" id="UP000230842"/>
    </source>
</evidence>
<dbReference type="AlphaFoldDB" id="A0A0B2B3K7"/>
<feature type="domain" description="Bacterial bifunctional deaminase-reductase C-terminal" evidence="1">
    <location>
        <begin position="4"/>
        <end position="175"/>
    </location>
</feature>
<accession>A0A0B2B3K7</accession>
<reference evidence="2 3" key="1">
    <citation type="submission" date="2017-11" db="EMBL/GenBank/DDBJ databases">
        <title>Genomic Encyclopedia of Archaeal and Bacterial Type Strains, Phase II (KMG-II): From Individual Species to Whole Genera.</title>
        <authorList>
            <person name="Goeker M."/>
        </authorList>
    </citation>
    <scope>NUCLEOTIDE SEQUENCE [LARGE SCALE GENOMIC DNA]</scope>
    <source>
        <strain evidence="2 3">DSM 27763</strain>
    </source>
</reference>
<sequence length="184" mass="20310">MRRLLLNENITADGRIEMLDSWFDPSPEGDVDDLQAELQRQGEASDGVLLGRQTFEDFRGYWPQHTDEPAGAHLDQVEKYVVSSSMTDPQWRNSTVLGGDPVDEVRRLKLTDGGDIVMSGSITLAHALLAAGELVDEICLFVYPYVQGRGRGLVADGTVLPRLELLEARGFRSGVAMLRYACVS</sequence>
<dbReference type="GO" id="GO:0008703">
    <property type="term" value="F:5-amino-6-(5-phosphoribosylamino)uracil reductase activity"/>
    <property type="evidence" value="ECO:0007669"/>
    <property type="project" value="InterPro"/>
</dbReference>
<evidence type="ECO:0000313" key="2">
    <source>
        <dbReference type="EMBL" id="PJJ53435.1"/>
    </source>
</evidence>
<gene>
    <name evidence="2" type="ORF">CLV56_2924</name>
</gene>
<dbReference type="OrthoDB" id="3471498at2"/>
<dbReference type="RefSeq" id="WP_039361863.1">
    <property type="nucleotide sequence ID" value="NZ_PGEZ01000002.1"/>
</dbReference>
<protein>
    <submittedName>
        <fullName evidence="2">Dihydrofolate reductase</fullName>
    </submittedName>
</protein>
<proteinExistence type="predicted"/>
<evidence type="ECO:0000259" key="1">
    <source>
        <dbReference type="Pfam" id="PF01872"/>
    </source>
</evidence>
<dbReference type="Pfam" id="PF01872">
    <property type="entry name" value="RibD_C"/>
    <property type="match status" value="1"/>
</dbReference>
<keyword evidence="3" id="KW-1185">Reference proteome</keyword>
<dbReference type="InterPro" id="IPR002734">
    <property type="entry name" value="RibDG_C"/>
</dbReference>
<name>A0A0B2B3K7_9ACTN</name>
<comment type="caution">
    <text evidence="2">The sequence shown here is derived from an EMBL/GenBank/DDBJ whole genome shotgun (WGS) entry which is preliminary data.</text>
</comment>